<protein>
    <submittedName>
        <fullName evidence="1">Uncharacterized protein</fullName>
    </submittedName>
</protein>
<keyword evidence="2" id="KW-1185">Reference proteome</keyword>
<dbReference type="Proteomes" id="UP000535415">
    <property type="component" value="Unassembled WGS sequence"/>
</dbReference>
<evidence type="ECO:0000313" key="1">
    <source>
        <dbReference type="EMBL" id="MBB5723903.1"/>
    </source>
</evidence>
<name>A0A7W9BNT4_9RHOB</name>
<evidence type="ECO:0000313" key="2">
    <source>
        <dbReference type="Proteomes" id="UP000535415"/>
    </source>
</evidence>
<organism evidence="1 2">
    <name type="scientific">Yoonia ponticola</name>
    <dbReference type="NCBI Taxonomy" id="1524255"/>
    <lineage>
        <taxon>Bacteria</taxon>
        <taxon>Pseudomonadati</taxon>
        <taxon>Pseudomonadota</taxon>
        <taxon>Alphaproteobacteria</taxon>
        <taxon>Rhodobacterales</taxon>
        <taxon>Paracoccaceae</taxon>
        <taxon>Yoonia</taxon>
    </lineage>
</organism>
<reference evidence="1 2" key="1">
    <citation type="submission" date="2020-08" db="EMBL/GenBank/DDBJ databases">
        <title>Genomic Encyclopedia of Type Strains, Phase IV (KMG-IV): sequencing the most valuable type-strain genomes for metagenomic binning, comparative biology and taxonomic classification.</title>
        <authorList>
            <person name="Goeker M."/>
        </authorList>
    </citation>
    <scope>NUCLEOTIDE SEQUENCE [LARGE SCALE GENOMIC DNA]</scope>
    <source>
        <strain evidence="1 2">DSM 101064</strain>
    </source>
</reference>
<proteinExistence type="predicted"/>
<sequence>MTDHFVEIIQSSCSQEIAVQVEEVAVSSPDFSTLAKVLLQRASLPSEDAPMTPECFAAFVGHSAARLGMTSTDEALRTVLNASLSVSEQTRPIVLNELCRLYERMPLRRVDARTYFKPLSLYKIDVRPLLAVEYESLVIEEPQDDAFYYAYYLASISDPRGIKLLDDAAIRSEGEAHQLIGMLGAIAELGHSNVRFILERYSADDRRGVGVNGPNTGPSVAEVVTNELQYRVWN</sequence>
<dbReference type="EMBL" id="JACIJM010000016">
    <property type="protein sequence ID" value="MBB5723903.1"/>
    <property type="molecule type" value="Genomic_DNA"/>
</dbReference>
<dbReference type="AlphaFoldDB" id="A0A7W9BNT4"/>
<comment type="caution">
    <text evidence="1">The sequence shown here is derived from an EMBL/GenBank/DDBJ whole genome shotgun (WGS) entry which is preliminary data.</text>
</comment>
<accession>A0A7W9BNT4</accession>
<gene>
    <name evidence="1" type="ORF">FHS72_003550</name>
</gene>
<dbReference type="RefSeq" id="WP_183531016.1">
    <property type="nucleotide sequence ID" value="NZ_JACIJM010000016.1"/>
</dbReference>